<dbReference type="Proteomes" id="UP001179363">
    <property type="component" value="Unassembled WGS sequence"/>
</dbReference>
<keyword evidence="2" id="KW-1185">Reference proteome</keyword>
<dbReference type="PROSITE" id="PS51257">
    <property type="entry name" value="PROKAR_LIPOPROTEIN"/>
    <property type="match status" value="1"/>
</dbReference>
<sequence length="179" mass="19380">MKKIITLALFSFIALTSCSDGDPGPQGPPGEDGLIGSVVDVTGDFSAANNYELSLNFNDVGLEVYESDVVLVYLKTGEDGTAGGQPVEVFRQLPQTYYINGQALQYNFDYTFFDVLIFLDGTADFGSLDSSYTDDQVLRVVVVPAEFAETSGVDISNMEAVMKALDVQENDIEKASLKK</sequence>
<protein>
    <submittedName>
        <fullName evidence="1">Collagen-like protein</fullName>
    </submittedName>
</protein>
<gene>
    <name evidence="1" type="ORF">L1I30_14105</name>
</gene>
<proteinExistence type="predicted"/>
<comment type="caution">
    <text evidence="1">The sequence shown here is derived from an EMBL/GenBank/DDBJ whole genome shotgun (WGS) entry which is preliminary data.</text>
</comment>
<evidence type="ECO:0000313" key="1">
    <source>
        <dbReference type="EMBL" id="MCF4102807.1"/>
    </source>
</evidence>
<reference evidence="1" key="1">
    <citation type="submission" date="2022-01" db="EMBL/GenBank/DDBJ databases">
        <title>Gillisia lutea sp. nov., isolated from marine plastic residues from the Malvarosa beach (Valencia, Spain).</title>
        <authorList>
            <person name="Vidal-Verdu A."/>
            <person name="Molina-Menor E."/>
            <person name="Satari L."/>
            <person name="Pascual J."/>
            <person name="Pereto J."/>
            <person name="Porcar M."/>
        </authorList>
    </citation>
    <scope>NUCLEOTIDE SEQUENCE</scope>
    <source>
        <strain evidence="1">M10.2A</strain>
    </source>
</reference>
<accession>A0ABS9EIX3</accession>
<evidence type="ECO:0000313" key="2">
    <source>
        <dbReference type="Proteomes" id="UP001179363"/>
    </source>
</evidence>
<name>A0ABS9EIX3_9FLAO</name>
<dbReference type="EMBL" id="JAKGTH010000012">
    <property type="protein sequence ID" value="MCF4102807.1"/>
    <property type="molecule type" value="Genomic_DNA"/>
</dbReference>
<organism evidence="1 2">
    <name type="scientific">Gillisia lutea</name>
    <dbReference type="NCBI Taxonomy" id="2909668"/>
    <lineage>
        <taxon>Bacteria</taxon>
        <taxon>Pseudomonadati</taxon>
        <taxon>Bacteroidota</taxon>
        <taxon>Flavobacteriia</taxon>
        <taxon>Flavobacteriales</taxon>
        <taxon>Flavobacteriaceae</taxon>
        <taxon>Gillisia</taxon>
    </lineage>
</organism>
<dbReference type="RefSeq" id="WP_236134950.1">
    <property type="nucleotide sequence ID" value="NZ_JAKGTH010000012.1"/>
</dbReference>